<dbReference type="EMBL" id="PDBW01000001">
    <property type="protein sequence ID" value="PFH02702.1"/>
    <property type="molecule type" value="Genomic_DNA"/>
</dbReference>
<dbReference type="CDD" id="cd14256">
    <property type="entry name" value="Dockerin_I"/>
    <property type="match status" value="1"/>
</dbReference>
<evidence type="ECO:0000313" key="4">
    <source>
        <dbReference type="Proteomes" id="UP000223596"/>
    </source>
</evidence>
<dbReference type="Gene3D" id="3.40.50.1110">
    <property type="entry name" value="SGNH hydrolase"/>
    <property type="match status" value="2"/>
</dbReference>
<dbReference type="InterPro" id="IPR002105">
    <property type="entry name" value="Dockerin_1_rpt"/>
</dbReference>
<dbReference type="SUPFAM" id="SSF63446">
    <property type="entry name" value="Type I dockerin domain"/>
    <property type="match status" value="1"/>
</dbReference>
<dbReference type="AlphaFoldDB" id="A0AB36TFN8"/>
<evidence type="ECO:0000256" key="1">
    <source>
        <dbReference type="SAM" id="MobiDB-lite"/>
    </source>
</evidence>
<dbReference type="PROSITE" id="PS51766">
    <property type="entry name" value="DOCKERIN"/>
    <property type="match status" value="1"/>
</dbReference>
<comment type="caution">
    <text evidence="3">The sequence shown here is derived from an EMBL/GenBank/DDBJ whole genome shotgun (WGS) entry which is preliminary data.</text>
</comment>
<evidence type="ECO:0000259" key="2">
    <source>
        <dbReference type="PROSITE" id="PS51766"/>
    </source>
</evidence>
<dbReference type="Gene3D" id="1.10.1330.10">
    <property type="entry name" value="Dockerin domain"/>
    <property type="match status" value="1"/>
</dbReference>
<dbReference type="GeneID" id="35804585"/>
<proteinExistence type="predicted"/>
<dbReference type="SMR" id="A0AB36TFN8"/>
<dbReference type="InterPro" id="IPR036439">
    <property type="entry name" value="Dockerin_dom_sf"/>
</dbReference>
<dbReference type="RefSeq" id="WP_011837904.1">
    <property type="nucleotide sequence ID" value="NZ_CP013828.1"/>
</dbReference>
<evidence type="ECO:0000313" key="3">
    <source>
        <dbReference type="EMBL" id="PFH02702.1"/>
    </source>
</evidence>
<sequence>MYKSKNLAAKVLSTLLIFITVISLINMEAPAASKTIKIMPVGDSCTEGMGGGEMGSYRTELYRLLTQAGLSIDFVGSQRSGPSSLPDKDHEGHSGWTIPQIASNINNWLNTHNPDVVFLWIGGNDLLLNGNLNATGLSNLIDQIFTVKPNVTLFVADYYPWPEAIKQYNAVIPGIVQQKANAGKKVYFVKLSEIQFDRNTDISWDGLHLSEIGYKKIANIWYKYTIDILRALAGETQPNPSPSSTPNTTKTIKIMPVGDSCTEGMGGGEMGSYRTELYRLLTQAGLSIDFVGSQRSGPSSLPDKDHEGHSGWTIPQIASNINNWLNTHNPDVVFLWIGGNDLLLSGNVNATGLSNLIDQIFTVKPNVTLFVADYYPWPEAVKQYNAVIPGIVQQKANAGKKVYFVKLSEIQFDRNTDISWDGLHLSEIGYTKIANIWYKYTIDILKALAGQTQPTPSPSPTPTDSPLVKKGDVNLDGQVNSTDFSLLKRYILKVVDINSINVTNADMNNDGNINSTDISILKRILLRN</sequence>
<dbReference type="PROSITE" id="PS00448">
    <property type="entry name" value="CLOS_CELLULOSOME_RPT"/>
    <property type="match status" value="2"/>
</dbReference>
<dbReference type="InterPro" id="IPR051532">
    <property type="entry name" value="Ester_Hydrolysis_Enzymes"/>
</dbReference>
<dbReference type="Proteomes" id="UP000223596">
    <property type="component" value="Unassembled WGS sequence"/>
</dbReference>
<protein>
    <submittedName>
        <fullName evidence="3">Lysophospholipase L1-like esterase</fullName>
    </submittedName>
</protein>
<organism evidence="3 4">
    <name type="scientific">Acetivibrio thermocellus AD2</name>
    <dbReference type="NCBI Taxonomy" id="1138384"/>
    <lineage>
        <taxon>Bacteria</taxon>
        <taxon>Bacillati</taxon>
        <taxon>Bacillota</taxon>
        <taxon>Clostridia</taxon>
        <taxon>Eubacteriales</taxon>
        <taxon>Oscillospiraceae</taxon>
        <taxon>Acetivibrio</taxon>
    </lineage>
</organism>
<dbReference type="GO" id="GO:0000272">
    <property type="term" value="P:polysaccharide catabolic process"/>
    <property type="evidence" value="ECO:0007669"/>
    <property type="project" value="InterPro"/>
</dbReference>
<dbReference type="PROSITE" id="PS00018">
    <property type="entry name" value="EF_HAND_1"/>
    <property type="match status" value="1"/>
</dbReference>
<dbReference type="SUPFAM" id="SSF52266">
    <property type="entry name" value="SGNH hydrolase"/>
    <property type="match status" value="2"/>
</dbReference>
<dbReference type="Pfam" id="PF13472">
    <property type="entry name" value="Lipase_GDSL_2"/>
    <property type="match status" value="2"/>
</dbReference>
<name>A0AB36TFN8_ACETH</name>
<feature type="region of interest" description="Disordered" evidence="1">
    <location>
        <begin position="451"/>
        <end position="472"/>
    </location>
</feature>
<accession>A0AB36TFN8</accession>
<dbReference type="InterPro" id="IPR018247">
    <property type="entry name" value="EF_Hand_1_Ca_BS"/>
</dbReference>
<feature type="domain" description="Dockerin" evidence="2">
    <location>
        <begin position="466"/>
        <end position="528"/>
    </location>
</feature>
<dbReference type="GO" id="GO:0004622">
    <property type="term" value="F:phosphatidylcholine lysophospholipase activity"/>
    <property type="evidence" value="ECO:0007669"/>
    <property type="project" value="TreeGrafter"/>
</dbReference>
<dbReference type="GO" id="GO:0004553">
    <property type="term" value="F:hydrolase activity, hydrolyzing O-glycosyl compounds"/>
    <property type="evidence" value="ECO:0007669"/>
    <property type="project" value="InterPro"/>
</dbReference>
<dbReference type="Pfam" id="PF00404">
    <property type="entry name" value="Dockerin_1"/>
    <property type="match status" value="1"/>
</dbReference>
<dbReference type="InterPro" id="IPR036514">
    <property type="entry name" value="SGNH_hydro_sf"/>
</dbReference>
<dbReference type="PANTHER" id="PTHR30383:SF5">
    <property type="entry name" value="SGNH HYDROLASE-TYPE ESTERASE DOMAIN-CONTAINING PROTEIN"/>
    <property type="match status" value="1"/>
</dbReference>
<reference evidence="3 4" key="1">
    <citation type="submission" date="2017-09" db="EMBL/GenBank/DDBJ databases">
        <title>Evaluation of Pacific Biosciences Sequencing Technology to Finishing C. thermocellum Genome Sequences.</title>
        <authorList>
            <person name="Brown S."/>
        </authorList>
    </citation>
    <scope>NUCLEOTIDE SEQUENCE [LARGE SCALE GENOMIC DNA]</scope>
    <source>
        <strain evidence="3 4">AD2</strain>
    </source>
</reference>
<dbReference type="InterPro" id="IPR013830">
    <property type="entry name" value="SGNH_hydro"/>
</dbReference>
<gene>
    <name evidence="3" type="ORF">M972_111488</name>
</gene>
<dbReference type="InterPro" id="IPR016134">
    <property type="entry name" value="Dockerin_dom"/>
</dbReference>
<dbReference type="CDD" id="cd01833">
    <property type="entry name" value="XynB_like"/>
    <property type="match status" value="2"/>
</dbReference>
<dbReference type="PANTHER" id="PTHR30383">
    <property type="entry name" value="THIOESTERASE 1/PROTEASE 1/LYSOPHOSPHOLIPASE L1"/>
    <property type="match status" value="1"/>
</dbReference>